<organism evidence="1 2">
    <name type="scientific">Streptomyces varsoviensis</name>
    <dbReference type="NCBI Taxonomy" id="67373"/>
    <lineage>
        <taxon>Bacteria</taxon>
        <taxon>Bacillati</taxon>
        <taxon>Actinomycetota</taxon>
        <taxon>Actinomycetes</taxon>
        <taxon>Kitasatosporales</taxon>
        <taxon>Streptomycetaceae</taxon>
        <taxon>Streptomyces</taxon>
    </lineage>
</organism>
<protein>
    <recommendedName>
        <fullName evidence="3">ATP-binding protein</fullName>
    </recommendedName>
</protein>
<comment type="caution">
    <text evidence="1">The sequence shown here is derived from an EMBL/GenBank/DDBJ whole genome shotgun (WGS) entry which is preliminary data.</text>
</comment>
<feature type="non-terminal residue" evidence="1">
    <location>
        <position position="381"/>
    </location>
</feature>
<sequence>MVRSLYGLDVLLDDLVPCLVGRERGGAIRVCAYREGNPVVELVGGRDTGKTALLDALFAAYKDQAPLARADFADSKYGEPGLVAGVHDEEAPNASPVTNLLYLVSHKLGLKAGAFHRPVRFPRLHLGLLVVTAWRPDGEGIGPPGLLRAQEELLRIVTEDRPDPRRRRAALRQWVDAVISNLGTLVPVFPGIDAVIAATLQSARDQLLTRPDRGALRWWGEHLPYFQGDGLQRLFASVWDFRRYGERRREAESLLVEAFLDDIAEHYGVVRKWNRAPRPLLLLDNGHTPAGRRFLDLLCERYGQGAGGSERPAVVVTALGDGRAHPPPQPDIRDLPREWPKISLGIPAVTGSAIRAMLNATPDYPAEPPHLVERPVSYTHL</sequence>
<dbReference type="Proteomes" id="UP000037020">
    <property type="component" value="Unassembled WGS sequence"/>
</dbReference>
<reference evidence="1 2" key="1">
    <citation type="submission" date="2015-07" db="EMBL/GenBank/DDBJ databases">
        <authorList>
            <person name="Ju K.-S."/>
            <person name="Doroghazi J.R."/>
            <person name="Metcalf W.W."/>
        </authorList>
    </citation>
    <scope>NUCLEOTIDE SEQUENCE [LARGE SCALE GENOMIC DNA]</scope>
    <source>
        <strain evidence="1 2">NRRL B-3589</strain>
    </source>
</reference>
<name>A0ABR5IU31_9ACTN</name>
<accession>A0ABR5IU31</accession>
<gene>
    <name evidence="1" type="ORF">ADK38_42180</name>
</gene>
<evidence type="ECO:0008006" key="3">
    <source>
        <dbReference type="Google" id="ProtNLM"/>
    </source>
</evidence>
<evidence type="ECO:0000313" key="1">
    <source>
        <dbReference type="EMBL" id="KOG63318.1"/>
    </source>
</evidence>
<keyword evidence="2" id="KW-1185">Reference proteome</keyword>
<proteinExistence type="predicted"/>
<dbReference type="EMBL" id="LGUT01004087">
    <property type="protein sequence ID" value="KOG63318.1"/>
    <property type="molecule type" value="Genomic_DNA"/>
</dbReference>
<evidence type="ECO:0000313" key="2">
    <source>
        <dbReference type="Proteomes" id="UP000037020"/>
    </source>
</evidence>